<feature type="transmembrane region" description="Helical" evidence="4">
    <location>
        <begin position="136"/>
        <end position="160"/>
    </location>
</feature>
<keyword evidence="3" id="KW-0408">Iron</keyword>
<evidence type="ECO:0000313" key="7">
    <source>
        <dbReference type="Proteomes" id="UP000217895"/>
    </source>
</evidence>
<feature type="domain" description="Fatty acid desaturase" evidence="5">
    <location>
        <begin position="145"/>
        <end position="248"/>
    </location>
</feature>
<dbReference type="InterPro" id="IPR012171">
    <property type="entry name" value="Fatty_acid_desaturase"/>
</dbReference>
<comment type="similarity">
    <text evidence="2">Belongs to the fatty acid desaturase type 2 family.</text>
</comment>
<evidence type="ECO:0000259" key="5">
    <source>
        <dbReference type="Pfam" id="PF00487"/>
    </source>
</evidence>
<reference evidence="6 7" key="1">
    <citation type="submission" date="2017-06" db="EMBL/GenBank/DDBJ databases">
        <title>Genome sequencing of cyanobaciteial culture collection at National Institute for Environmental Studies (NIES).</title>
        <authorList>
            <person name="Hirose Y."/>
            <person name="Shimura Y."/>
            <person name="Fujisawa T."/>
            <person name="Nakamura Y."/>
            <person name="Kawachi M."/>
        </authorList>
    </citation>
    <scope>NUCLEOTIDE SEQUENCE [LARGE SCALE GENOMIC DNA]</scope>
    <source>
        <strain evidence="6 7">NIES-2135</strain>
    </source>
</reference>
<keyword evidence="4" id="KW-1133">Transmembrane helix</keyword>
<accession>A0A1Z4JKF4</accession>
<keyword evidence="4" id="KW-0472">Membrane</keyword>
<keyword evidence="4" id="KW-0812">Transmembrane</keyword>
<proteinExistence type="inferred from homology"/>
<dbReference type="GO" id="GO:0008610">
    <property type="term" value="P:lipid biosynthetic process"/>
    <property type="evidence" value="ECO:0007669"/>
    <property type="project" value="UniProtKB-ARBA"/>
</dbReference>
<sequence>MVSFRSAPTQLGQDSKIQIDRGVWVALTILGIWAVSLFTLLSIDITQLSIPFRIAGLLLQTFLYTGLFITAHDAMHGAVSPSNRKLNDLIGSIALRAYALFSLKSMIKTHWEHHAHPASDLDPDFHNGKNKSLLGWYSYFMVRYWSWTRIISLIAIFHIVHRLFHVPEANLTWFWVVPSILSSVQLFFFGTFLPHREPAGGYQNENRATSTRWSPFWSFISCYHFGYHLEHHERPDLAWWQLPELHQRKLQEEG</sequence>
<dbReference type="EMBL" id="AP018203">
    <property type="protein sequence ID" value="BAY57138.1"/>
    <property type="molecule type" value="Genomic_DNA"/>
</dbReference>
<dbReference type="InterPro" id="IPR005804">
    <property type="entry name" value="FA_desaturase_dom"/>
</dbReference>
<feature type="transmembrane region" description="Helical" evidence="4">
    <location>
        <begin position="172"/>
        <end position="193"/>
    </location>
</feature>
<dbReference type="GO" id="GO:0016717">
    <property type="term" value="F:oxidoreductase activity, acting on paired donors, with oxidation of a pair of donors resulting in the reduction of molecular oxygen to two molecules of water"/>
    <property type="evidence" value="ECO:0007669"/>
    <property type="project" value="TreeGrafter"/>
</dbReference>
<dbReference type="InterPro" id="IPR054681">
    <property type="entry name" value="CrtW-like"/>
</dbReference>
<dbReference type="Proteomes" id="UP000217895">
    <property type="component" value="Chromosome"/>
</dbReference>
<dbReference type="Pfam" id="PF00487">
    <property type="entry name" value="FA_desaturase"/>
    <property type="match status" value="1"/>
</dbReference>
<evidence type="ECO:0000256" key="3">
    <source>
        <dbReference type="ARBA" id="ARBA00023004"/>
    </source>
</evidence>
<name>A0A1Z4JKF4_LEPBY</name>
<protein>
    <submittedName>
        <fullName evidence="6">Fatty acid desaturase</fullName>
    </submittedName>
</protein>
<comment type="cofactor">
    <cofactor evidence="1">
        <name>Fe(2+)</name>
        <dbReference type="ChEBI" id="CHEBI:29033"/>
    </cofactor>
</comment>
<dbReference type="AlphaFoldDB" id="A0A1Z4JKF4"/>
<evidence type="ECO:0000313" key="6">
    <source>
        <dbReference type="EMBL" id="BAY57138.1"/>
    </source>
</evidence>
<feature type="transmembrane region" description="Helical" evidence="4">
    <location>
        <begin position="50"/>
        <end position="69"/>
    </location>
</feature>
<evidence type="ECO:0000256" key="1">
    <source>
        <dbReference type="ARBA" id="ARBA00001954"/>
    </source>
</evidence>
<evidence type="ECO:0000256" key="4">
    <source>
        <dbReference type="SAM" id="Phobius"/>
    </source>
</evidence>
<dbReference type="PANTHER" id="PTHR19353">
    <property type="entry name" value="FATTY ACID DESATURASE 2"/>
    <property type="match status" value="1"/>
</dbReference>
<feature type="transmembrane region" description="Helical" evidence="4">
    <location>
        <begin position="23"/>
        <end position="43"/>
    </location>
</feature>
<dbReference type="PANTHER" id="PTHR19353:SF19">
    <property type="entry name" value="DELTA(5) FATTY ACID DESATURASE C-RELATED"/>
    <property type="match status" value="1"/>
</dbReference>
<dbReference type="NCBIfam" id="NF045690">
    <property type="entry name" value="BCarotKetCrtW"/>
    <property type="match status" value="1"/>
</dbReference>
<evidence type="ECO:0000256" key="2">
    <source>
        <dbReference type="ARBA" id="ARBA00008749"/>
    </source>
</evidence>
<keyword evidence="7" id="KW-1185">Reference proteome</keyword>
<gene>
    <name evidence="6" type="ORF">NIES2135_40020</name>
</gene>
<dbReference type="GO" id="GO:0016020">
    <property type="term" value="C:membrane"/>
    <property type="evidence" value="ECO:0007669"/>
    <property type="project" value="TreeGrafter"/>
</dbReference>
<organism evidence="6 7">
    <name type="scientific">Leptolyngbya boryana NIES-2135</name>
    <dbReference type="NCBI Taxonomy" id="1973484"/>
    <lineage>
        <taxon>Bacteria</taxon>
        <taxon>Bacillati</taxon>
        <taxon>Cyanobacteriota</taxon>
        <taxon>Cyanophyceae</taxon>
        <taxon>Leptolyngbyales</taxon>
        <taxon>Leptolyngbyaceae</taxon>
        <taxon>Leptolyngbya group</taxon>
        <taxon>Leptolyngbya</taxon>
    </lineage>
</organism>